<proteinExistence type="predicted"/>
<evidence type="ECO:0000313" key="4">
    <source>
        <dbReference type="Proteomes" id="UP000255192"/>
    </source>
</evidence>
<dbReference type="PANTHER" id="PTHR39427">
    <property type="match status" value="1"/>
</dbReference>
<dbReference type="AlphaFoldDB" id="A0A378ABP7"/>
<name>A0A378ABP7_KLEPN</name>
<feature type="domain" description="PTS EIIB type-5" evidence="2">
    <location>
        <begin position="1"/>
        <end position="180"/>
    </location>
</feature>
<sequence length="180" mass="19862">MTRIRIEKGTGGWGGPLELDAVEGKKIVYITAGTRPAIVDRIASLTGWQPVDGFKEGEPAESDIGVAIIDCGGTLRCGLYPKRRIPTVNIHATGKSGPLAQYITEDIYVSGVKEDNIQCIAPTAQGFPSRRRKTRARVAITTPARRLLNRAMACWRRSGWAWVRWWRCCSRPGATPLIRC</sequence>
<dbReference type="PANTHER" id="PTHR39427:SF1">
    <property type="entry name" value="PTS SYSTEM GLUCITOL_SORBITOL-SPECIFIC EIIB COMPONENT"/>
    <property type="match status" value="1"/>
</dbReference>
<reference evidence="3 4" key="1">
    <citation type="submission" date="2018-06" db="EMBL/GenBank/DDBJ databases">
        <authorList>
            <consortium name="Pathogen Informatics"/>
            <person name="Doyle S."/>
        </authorList>
    </citation>
    <scope>NUCLEOTIDE SEQUENCE [LARGE SCALE GENOMIC DNA]</scope>
    <source>
        <strain evidence="3 4">NCTC204</strain>
    </source>
</reference>
<evidence type="ECO:0000259" key="2">
    <source>
        <dbReference type="PROSITE" id="PS51102"/>
    </source>
</evidence>
<gene>
    <name evidence="3" type="primary">srlE_2</name>
    <name evidence="3" type="ORF">NCTC204_03535</name>
</gene>
<dbReference type="InterPro" id="IPR011618">
    <property type="entry name" value="PTS_EIIBC_GUT_N"/>
</dbReference>
<feature type="modified residue" description="Phosphocysteine; by EIIA" evidence="1">
    <location>
        <position position="71"/>
    </location>
</feature>
<dbReference type="GO" id="GO:0008982">
    <property type="term" value="F:protein-N(PI)-phosphohistidine-sugar phosphotransferase activity"/>
    <property type="evidence" value="ECO:0007669"/>
    <property type="project" value="InterPro"/>
</dbReference>
<dbReference type="EMBL" id="UGMD01000002">
    <property type="protein sequence ID" value="STV05256.1"/>
    <property type="molecule type" value="Genomic_DNA"/>
</dbReference>
<dbReference type="GO" id="GO:0005886">
    <property type="term" value="C:plasma membrane"/>
    <property type="evidence" value="ECO:0007669"/>
    <property type="project" value="TreeGrafter"/>
</dbReference>
<dbReference type="GO" id="GO:0009401">
    <property type="term" value="P:phosphoenolpyruvate-dependent sugar phosphotransferase system"/>
    <property type="evidence" value="ECO:0007669"/>
    <property type="project" value="InterPro"/>
</dbReference>
<dbReference type="PROSITE" id="PS51102">
    <property type="entry name" value="PTS_EIIB_TYPE_5"/>
    <property type="match status" value="1"/>
</dbReference>
<dbReference type="InterPro" id="IPR004702">
    <property type="entry name" value="PTS_sorb_EIIBC"/>
</dbReference>
<keyword evidence="3" id="KW-0808">Transferase</keyword>
<dbReference type="EC" id="2.7.1.-" evidence="3"/>
<dbReference type="Pfam" id="PF03612">
    <property type="entry name" value="EIIBC-GUT_N"/>
    <property type="match status" value="1"/>
</dbReference>
<evidence type="ECO:0000256" key="1">
    <source>
        <dbReference type="PROSITE-ProRule" id="PRU00425"/>
    </source>
</evidence>
<organism evidence="3 4">
    <name type="scientific">Klebsiella pneumoniae</name>
    <dbReference type="NCBI Taxonomy" id="573"/>
    <lineage>
        <taxon>Bacteria</taxon>
        <taxon>Pseudomonadati</taxon>
        <taxon>Pseudomonadota</taxon>
        <taxon>Gammaproteobacteria</taxon>
        <taxon>Enterobacterales</taxon>
        <taxon>Enterobacteriaceae</taxon>
        <taxon>Klebsiella/Raoultella group</taxon>
        <taxon>Klebsiella</taxon>
        <taxon>Klebsiella pneumoniae complex</taxon>
    </lineage>
</organism>
<protein>
    <submittedName>
        <fullName evidence="3">PTS system glucitol/sorbitol-specific transporter subunit IIBC</fullName>
        <ecNumber evidence="3">2.7.1.-</ecNumber>
    </submittedName>
</protein>
<evidence type="ECO:0000313" key="3">
    <source>
        <dbReference type="EMBL" id="STV05256.1"/>
    </source>
</evidence>
<dbReference type="Proteomes" id="UP000255192">
    <property type="component" value="Unassembled WGS sequence"/>
</dbReference>
<accession>A0A378ABP7</accession>